<dbReference type="GO" id="GO:0006970">
    <property type="term" value="P:response to osmotic stress"/>
    <property type="evidence" value="ECO:0007669"/>
    <property type="project" value="UniProtKB-ARBA"/>
</dbReference>
<dbReference type="GO" id="GO:0006865">
    <property type="term" value="P:amino acid transport"/>
    <property type="evidence" value="ECO:0007669"/>
    <property type="project" value="UniProtKB-UniRule"/>
</dbReference>
<evidence type="ECO:0000256" key="6">
    <source>
        <dbReference type="ARBA" id="ARBA00023122"/>
    </source>
</evidence>
<dbReference type="SUPFAM" id="SSF52540">
    <property type="entry name" value="P-loop containing nucleoside triphosphate hydrolases"/>
    <property type="match status" value="1"/>
</dbReference>
<dbReference type="InterPro" id="IPR005892">
    <property type="entry name" value="Gly-betaine_transp_ATP-bd"/>
</dbReference>
<dbReference type="InterPro" id="IPR000644">
    <property type="entry name" value="CBS_dom"/>
</dbReference>
<keyword evidence="8" id="KW-1003">Cell membrane</keyword>
<dbReference type="Gene3D" id="3.10.580.10">
    <property type="entry name" value="CBS-domain"/>
    <property type="match status" value="1"/>
</dbReference>
<dbReference type="InterPro" id="IPR003439">
    <property type="entry name" value="ABC_transporter-like_ATP-bd"/>
</dbReference>
<dbReference type="EMBL" id="CP046640">
    <property type="protein sequence ID" value="QTL98920.1"/>
    <property type="molecule type" value="Genomic_DNA"/>
</dbReference>
<dbReference type="Gene3D" id="3.40.50.300">
    <property type="entry name" value="P-loop containing nucleotide triphosphate hydrolases"/>
    <property type="match status" value="1"/>
</dbReference>
<feature type="domain" description="ABC transporter" evidence="9">
    <location>
        <begin position="28"/>
        <end position="265"/>
    </location>
</feature>
<dbReference type="EC" id="7.6.2.9" evidence="8"/>
<dbReference type="InterPro" id="IPR003593">
    <property type="entry name" value="AAA+_ATPase"/>
</dbReference>
<dbReference type="GO" id="GO:0015418">
    <property type="term" value="F:ABC-type quaternary ammonium compound transporting activity"/>
    <property type="evidence" value="ECO:0007669"/>
    <property type="project" value="UniProtKB-EC"/>
</dbReference>
<evidence type="ECO:0000256" key="1">
    <source>
        <dbReference type="ARBA" id="ARBA00005417"/>
    </source>
</evidence>
<evidence type="ECO:0000313" key="12">
    <source>
        <dbReference type="Proteomes" id="UP000665020"/>
    </source>
</evidence>
<evidence type="ECO:0000256" key="7">
    <source>
        <dbReference type="PROSITE-ProRule" id="PRU00703"/>
    </source>
</evidence>
<dbReference type="InterPro" id="IPR027417">
    <property type="entry name" value="P-loop_NTPase"/>
</dbReference>
<comment type="similarity">
    <text evidence="1 8">Belongs to the ABC transporter superfamily.</text>
</comment>
<evidence type="ECO:0000259" key="9">
    <source>
        <dbReference type="PROSITE" id="PS50893"/>
    </source>
</evidence>
<evidence type="ECO:0000256" key="4">
    <source>
        <dbReference type="ARBA" id="ARBA00022840"/>
    </source>
</evidence>
<keyword evidence="6 7" id="KW-0129">CBS domain</keyword>
<keyword evidence="12" id="KW-1185">Reference proteome</keyword>
<dbReference type="InterPro" id="IPR046342">
    <property type="entry name" value="CBS_dom_sf"/>
</dbReference>
<dbReference type="GO" id="GO:0005886">
    <property type="term" value="C:plasma membrane"/>
    <property type="evidence" value="ECO:0007669"/>
    <property type="project" value="UniProtKB-SubCell"/>
</dbReference>
<evidence type="ECO:0000256" key="3">
    <source>
        <dbReference type="ARBA" id="ARBA00022741"/>
    </source>
</evidence>
<evidence type="ECO:0000259" key="10">
    <source>
        <dbReference type="PROSITE" id="PS51371"/>
    </source>
</evidence>
<dbReference type="PROSITE" id="PS50893">
    <property type="entry name" value="ABC_TRANSPORTER_2"/>
    <property type="match status" value="1"/>
</dbReference>
<evidence type="ECO:0000256" key="5">
    <source>
        <dbReference type="ARBA" id="ARBA00022970"/>
    </source>
</evidence>
<dbReference type="InterPro" id="IPR051921">
    <property type="entry name" value="ABC_osmolyte_uptake_ATP-bind"/>
</dbReference>
<dbReference type="GO" id="GO:0016887">
    <property type="term" value="F:ATP hydrolysis activity"/>
    <property type="evidence" value="ECO:0007669"/>
    <property type="project" value="UniProtKB-UniRule"/>
</dbReference>
<comment type="catalytic activity">
    <reaction evidence="8">
        <text>a quaternary ammonium(out) + ATP + H2O = a quaternary ammonium(in) + ADP + phosphate + H(+)</text>
        <dbReference type="Rhea" id="RHEA:11036"/>
        <dbReference type="ChEBI" id="CHEBI:15377"/>
        <dbReference type="ChEBI" id="CHEBI:15378"/>
        <dbReference type="ChEBI" id="CHEBI:30616"/>
        <dbReference type="ChEBI" id="CHEBI:35267"/>
        <dbReference type="ChEBI" id="CHEBI:43474"/>
        <dbReference type="ChEBI" id="CHEBI:456216"/>
    </reaction>
</comment>
<keyword evidence="4 8" id="KW-0067">ATP-binding</keyword>
<protein>
    <recommendedName>
        <fullName evidence="8">Quaternary amine transport ATP-binding protein</fullName>
        <ecNumber evidence="8">7.6.2.9</ecNumber>
    </recommendedName>
</protein>
<dbReference type="PANTHER" id="PTHR43869:SF1">
    <property type="entry name" value="GLYCINE BETAINE_PROLINE BETAINE TRANSPORT SYSTEM ATP-BINDING PROTEIN PROV"/>
    <property type="match status" value="1"/>
</dbReference>
<comment type="subcellular location">
    <subcellularLocation>
        <location evidence="8">Cell inner membrane</location>
        <topology evidence="8">Peripheral membrane protein</topology>
    </subcellularLocation>
</comment>
<keyword evidence="8" id="KW-0472">Membrane</keyword>
<dbReference type="InterPro" id="IPR017871">
    <property type="entry name" value="ABC_transporter-like_CS"/>
</dbReference>
<dbReference type="GO" id="GO:0031460">
    <property type="term" value="P:glycine betaine transport"/>
    <property type="evidence" value="ECO:0007669"/>
    <property type="project" value="InterPro"/>
</dbReference>
<accession>A0A8A7KCE6</accession>
<keyword evidence="5" id="KW-0029">Amino-acid transport</keyword>
<keyword evidence="8" id="KW-0997">Cell inner membrane</keyword>
<dbReference type="PANTHER" id="PTHR43869">
    <property type="entry name" value="GLYCINE BETAINE/PROLINE BETAINE TRANSPORT SYSTEM ATP-BINDING PROTEIN PROV"/>
    <property type="match status" value="1"/>
</dbReference>
<evidence type="ECO:0000256" key="2">
    <source>
        <dbReference type="ARBA" id="ARBA00022448"/>
    </source>
</evidence>
<gene>
    <name evidence="11" type="ORF">GM661_13585</name>
</gene>
<dbReference type="CDD" id="cd03294">
    <property type="entry name" value="ABC_Pro_Gly_Betaine"/>
    <property type="match status" value="1"/>
</dbReference>
<dbReference type="Proteomes" id="UP000665020">
    <property type="component" value="Chromosome"/>
</dbReference>
<dbReference type="AlphaFoldDB" id="A0A8A7KCE6"/>
<dbReference type="Pfam" id="PF00005">
    <property type="entry name" value="ABC_tran"/>
    <property type="match status" value="1"/>
</dbReference>
<dbReference type="PROSITE" id="PS00211">
    <property type="entry name" value="ABC_TRANSPORTER_1"/>
    <property type="match status" value="1"/>
</dbReference>
<organism evidence="11 12">
    <name type="scientific">Iocasia fonsfrigidae</name>
    <dbReference type="NCBI Taxonomy" id="2682810"/>
    <lineage>
        <taxon>Bacteria</taxon>
        <taxon>Bacillati</taxon>
        <taxon>Bacillota</taxon>
        <taxon>Clostridia</taxon>
        <taxon>Halanaerobiales</taxon>
        <taxon>Halanaerobiaceae</taxon>
        <taxon>Iocasia</taxon>
    </lineage>
</organism>
<comment type="subunit">
    <text evidence="8">The complex is probably composed of two ATP-binding proteins, two transmembrane proteins and a solute-binding protein.</text>
</comment>
<sequence>MNKIEVKNLYKIYGPRPKEVIPLLKKGLNKDDILQKTKHSVGVNNINFNAREGEVFVIMGLSGSGKSTLIRCMNRLIEPTQGEILLDGEDLTKMDKEALREVRRHKLAMVFQHFALFPHRTVLENVEYGFEIQHIKKPTRKEIALQALKQVGLKEWHDHKPANLSGGMQQRVGLARALAIDPDILLMDEAFSALDPLIRRDMQNELLNLQSKLHKTIIFITHDLDEALRIGDRIAILNEEGQIVQIGEPEEILSNPANDYVAKFVQGVNRLKVLTAEDVMFRPDALIHLKDGPNMALKTMTREGFSSLYVVDSNKKVAGVIDIDRAVQAKKDRSKNLDKYLDKDFAQAKPDTPLTELLPMTSQTAYPIAITDDSKRLLGIIVRVTILSSLAEGSVADD</sequence>
<reference evidence="11" key="1">
    <citation type="submission" date="2019-12" db="EMBL/GenBank/DDBJ databases">
        <authorList>
            <person name="zhang j."/>
            <person name="sun C.M."/>
        </authorList>
    </citation>
    <scope>NUCLEOTIDE SEQUENCE</scope>
    <source>
        <strain evidence="11">NS-1</strain>
    </source>
</reference>
<name>A0A8A7KCE6_9FIRM</name>
<keyword evidence="3 8" id="KW-0547">Nucleotide-binding</keyword>
<dbReference type="Pfam" id="PF00571">
    <property type="entry name" value="CBS"/>
    <property type="match status" value="2"/>
</dbReference>
<dbReference type="GO" id="GO:0005524">
    <property type="term" value="F:ATP binding"/>
    <property type="evidence" value="ECO:0007669"/>
    <property type="project" value="UniProtKB-UniRule"/>
</dbReference>
<evidence type="ECO:0000256" key="8">
    <source>
        <dbReference type="RuleBase" id="RU369116"/>
    </source>
</evidence>
<dbReference type="KEGG" id="ifn:GM661_13585"/>
<proteinExistence type="inferred from homology"/>
<dbReference type="FunFam" id="3.40.50.300:FF:000201">
    <property type="entry name" value="Glycine betaine/L-proline ABC transporter ATP-binding protein"/>
    <property type="match status" value="1"/>
</dbReference>
<dbReference type="PROSITE" id="PS51371">
    <property type="entry name" value="CBS"/>
    <property type="match status" value="1"/>
</dbReference>
<dbReference type="SUPFAM" id="SSF54631">
    <property type="entry name" value="CBS-domain pair"/>
    <property type="match status" value="1"/>
</dbReference>
<dbReference type="RefSeq" id="WP_230867320.1">
    <property type="nucleotide sequence ID" value="NZ_CP046640.1"/>
</dbReference>
<evidence type="ECO:0000313" key="11">
    <source>
        <dbReference type="EMBL" id="QTL98920.1"/>
    </source>
</evidence>
<dbReference type="NCBIfam" id="TIGR01186">
    <property type="entry name" value="proV"/>
    <property type="match status" value="1"/>
</dbReference>
<dbReference type="SMART" id="SM00382">
    <property type="entry name" value="AAA"/>
    <property type="match status" value="1"/>
</dbReference>
<keyword evidence="2 8" id="KW-0813">Transport</keyword>
<feature type="domain" description="CBS" evidence="10">
    <location>
        <begin position="280"/>
        <end position="339"/>
    </location>
</feature>